<dbReference type="EMBL" id="PKTG01000120">
    <property type="protein sequence ID" value="PLX16265.1"/>
    <property type="molecule type" value="Genomic_DNA"/>
</dbReference>
<dbReference type="Proteomes" id="UP000234857">
    <property type="component" value="Unassembled WGS sequence"/>
</dbReference>
<name>A0A2N5ZC59_MUIH1</name>
<protein>
    <submittedName>
        <fullName evidence="2">Uncharacterized protein</fullName>
    </submittedName>
</protein>
<proteinExistence type="predicted"/>
<gene>
    <name evidence="2" type="ORF">C0601_10660</name>
</gene>
<keyword evidence="1" id="KW-0812">Transmembrane</keyword>
<reference evidence="2 3" key="1">
    <citation type="submission" date="2017-11" db="EMBL/GenBank/DDBJ databases">
        <title>Genome-resolved metagenomics identifies genetic mobility, metabolic interactions, and unexpected diversity in perchlorate-reducing communities.</title>
        <authorList>
            <person name="Barnum T.P."/>
            <person name="Figueroa I.A."/>
            <person name="Carlstrom C.I."/>
            <person name="Lucas L.N."/>
            <person name="Engelbrektson A.L."/>
            <person name="Coates J.D."/>
        </authorList>
    </citation>
    <scope>NUCLEOTIDE SEQUENCE [LARGE SCALE GENOMIC DNA]</scope>
    <source>
        <strain evidence="2">BM706</strain>
    </source>
</reference>
<comment type="caution">
    <text evidence="2">The sequence shown here is derived from an EMBL/GenBank/DDBJ whole genome shotgun (WGS) entry which is preliminary data.</text>
</comment>
<evidence type="ECO:0000313" key="2">
    <source>
        <dbReference type="EMBL" id="PLX16265.1"/>
    </source>
</evidence>
<feature type="transmembrane region" description="Helical" evidence="1">
    <location>
        <begin position="88"/>
        <end position="113"/>
    </location>
</feature>
<sequence length="134" mass="15549">MFEIELNNMIKQNPDVSNEDIKNYIKEKVSRFARFNVEFDEEDSFMIKGEITSKDLWVLKKFEANVYLRNVNDLIDIDVDIAPQFSEIVWVGIIIGILSGGVILAIVLLLLFVEWNKIKQLFKGVMKSLKSKYS</sequence>
<organism evidence="2 3">
    <name type="scientific">Muiribacterium halophilum</name>
    <dbReference type="NCBI Taxonomy" id="2053465"/>
    <lineage>
        <taxon>Bacteria</taxon>
        <taxon>Candidatus Muiribacteriota</taxon>
        <taxon>Candidatus Muiribacteriia</taxon>
        <taxon>Candidatus Muiribacteriales</taxon>
        <taxon>Candidatus Muiribacteriaceae</taxon>
        <taxon>Candidatus Muiribacterium</taxon>
    </lineage>
</organism>
<dbReference type="AlphaFoldDB" id="A0A2N5ZC59"/>
<evidence type="ECO:0000313" key="3">
    <source>
        <dbReference type="Proteomes" id="UP000234857"/>
    </source>
</evidence>
<keyword evidence="1" id="KW-0472">Membrane</keyword>
<keyword evidence="1" id="KW-1133">Transmembrane helix</keyword>
<accession>A0A2N5ZC59</accession>
<evidence type="ECO:0000256" key="1">
    <source>
        <dbReference type="SAM" id="Phobius"/>
    </source>
</evidence>